<dbReference type="EMBL" id="GL883028">
    <property type="protein sequence ID" value="EGG14638.1"/>
    <property type="molecule type" value="Genomic_DNA"/>
</dbReference>
<gene>
    <name evidence="2" type="ORF">DFA_10896</name>
</gene>
<evidence type="ECO:0000256" key="1">
    <source>
        <dbReference type="SAM" id="Coils"/>
    </source>
</evidence>
<keyword evidence="1" id="KW-0175">Coiled coil</keyword>
<sequence length="831" mass="96478">MIKVDLQKVKCSSVFLSTWHSALFNNQVNFYQNFNQTINSIDREMEETFTFIIKNKYLWRKILGHVPTIHAQLGLVSYRFREIPSDRLSYLTFNIVDDQHIDRSLKEESNIKLLCQKLKYDKLFILYFNSMPKLLRYCKNLQFLKLIHRRFPLYFGHRLAYDYWEKNYPSAKTRPPPHESCGDCYESPSWVVDNIAASGRLDCLCYAIEKYNIAPTTTTMLMAAEHGHHHIIHYLNRQYNIQVPDTAYELASYKGKHINVIRYLSISHPNVKITILSLINAVHSTNIEIVILLFGLIDEGRLENPIELLKIPMVDHAIKSKSLEMVQLVYQRFGDKYLSGWGYDDLAEFGLVDIFAWLYKRSKVRLSDRTVFLATHSEPLTRYIYANCPKEFRKSNNVFERACQRASLQTIKFLVENSVNPIQESFRTAALRGDLQIVIWLRENVEIFGGPISPLITKDVALTGTGNYVGVVKYLLECGYSESSFPPGFIMCSLLDSACSRDSIELFSTSLEHFKISVPLRLDDISNRPDVSIVTSYLNQPHSGPGRDKMVAWLIPLYQVCLQPDHIRGFVIGCQSAEPLRLLWDINEKIVLENIWRCLTKGPDPLEILQLWFEKNKLDGFSSHITDYLAVNGSIKSLKFLHRVGGHVYFSSGTLARCTEIDIFEWFSKETMTTVIQKGHYEIIQFLFLNIQSEEFIDPYSLIGRNSLTHMQKFALQDYFDWIIKQQLNGKGLEFEEENNDINEEGSLEYCNIINQDQYILEIENENNNNNNEITQQNNNNNITPGRIKGMLGKWKQNRNNINSDIDLEEEKKGGKIKGLMNKWQQRKEDR</sequence>
<proteinExistence type="predicted"/>
<name>F4QBQ0_CACFS</name>
<dbReference type="PANTHER" id="PTHR46586">
    <property type="entry name" value="ANKYRIN REPEAT-CONTAINING PROTEIN"/>
    <property type="match status" value="1"/>
</dbReference>
<dbReference type="GeneID" id="14866726"/>
<accession>F4QBQ0</accession>
<dbReference type="SUPFAM" id="SSF140860">
    <property type="entry name" value="Pseudo ankyrin repeat-like"/>
    <property type="match status" value="1"/>
</dbReference>
<dbReference type="RefSeq" id="XP_004351146.1">
    <property type="nucleotide sequence ID" value="XM_004351094.1"/>
</dbReference>
<organism evidence="2 3">
    <name type="scientific">Cavenderia fasciculata</name>
    <name type="common">Slime mold</name>
    <name type="synonym">Dictyostelium fasciculatum</name>
    <dbReference type="NCBI Taxonomy" id="261658"/>
    <lineage>
        <taxon>Eukaryota</taxon>
        <taxon>Amoebozoa</taxon>
        <taxon>Evosea</taxon>
        <taxon>Eumycetozoa</taxon>
        <taxon>Dictyostelia</taxon>
        <taxon>Acytosteliales</taxon>
        <taxon>Cavenderiaceae</taxon>
        <taxon>Cavenderia</taxon>
    </lineage>
</organism>
<evidence type="ECO:0000313" key="2">
    <source>
        <dbReference type="EMBL" id="EGG14638.1"/>
    </source>
</evidence>
<reference evidence="3" key="1">
    <citation type="journal article" date="2011" name="Genome Res.">
        <title>Phylogeny-wide analysis of social amoeba genomes highlights ancient origins for complex intercellular communication.</title>
        <authorList>
            <person name="Heidel A.J."/>
            <person name="Lawal H.M."/>
            <person name="Felder M."/>
            <person name="Schilde C."/>
            <person name="Helps N.R."/>
            <person name="Tunggal B."/>
            <person name="Rivero F."/>
            <person name="John U."/>
            <person name="Schleicher M."/>
            <person name="Eichinger L."/>
            <person name="Platzer M."/>
            <person name="Noegel A.A."/>
            <person name="Schaap P."/>
            <person name="Gloeckner G."/>
        </authorList>
    </citation>
    <scope>NUCLEOTIDE SEQUENCE [LARGE SCALE GENOMIC DNA]</scope>
    <source>
        <strain evidence="3">SH3</strain>
    </source>
</reference>
<evidence type="ECO:0000313" key="3">
    <source>
        <dbReference type="Proteomes" id="UP000007797"/>
    </source>
</evidence>
<dbReference type="PANTHER" id="PTHR46586:SF3">
    <property type="entry name" value="ANKYRIN REPEAT-CONTAINING PROTEIN"/>
    <property type="match status" value="1"/>
</dbReference>
<evidence type="ECO:0008006" key="4">
    <source>
        <dbReference type="Google" id="ProtNLM"/>
    </source>
</evidence>
<dbReference type="Proteomes" id="UP000007797">
    <property type="component" value="Unassembled WGS sequence"/>
</dbReference>
<dbReference type="InterPro" id="IPR052050">
    <property type="entry name" value="SecEffector_AnkRepeat"/>
</dbReference>
<feature type="coiled-coil region" evidence="1">
    <location>
        <begin position="725"/>
        <end position="780"/>
    </location>
</feature>
<protein>
    <recommendedName>
        <fullName evidence="4">Ankyrin repeat-containing protein</fullName>
    </recommendedName>
</protein>
<dbReference type="AlphaFoldDB" id="F4QBQ0"/>
<dbReference type="OrthoDB" id="545589at2759"/>
<dbReference type="KEGG" id="dfa:DFA_10896"/>
<keyword evidence="3" id="KW-1185">Reference proteome</keyword>